<dbReference type="InterPro" id="IPR012349">
    <property type="entry name" value="Split_barrel_FMN-bd"/>
</dbReference>
<dbReference type="Proteomes" id="UP000221961">
    <property type="component" value="Chromosome"/>
</dbReference>
<protein>
    <submittedName>
        <fullName evidence="3">Pyridoxamine 5'-phosphate oxidase</fullName>
    </submittedName>
</protein>
<dbReference type="KEGG" id="ntp:CRH09_14625"/>
<dbReference type="PANTHER" id="PTHR35176:SF6">
    <property type="entry name" value="HEME OXYGENASE HI_0854-RELATED"/>
    <property type="match status" value="1"/>
</dbReference>
<reference evidence="3 4" key="1">
    <citation type="submission" date="2017-10" db="EMBL/GenBank/DDBJ databases">
        <title>Comparative genomics between pathogenic Norcardia.</title>
        <authorList>
            <person name="Zeng L."/>
        </authorList>
    </citation>
    <scope>NUCLEOTIDE SEQUENCE [LARGE SCALE GENOMIC DNA]</scope>
    <source>
        <strain evidence="3 4">NC_YFY_NT001</strain>
    </source>
</reference>
<dbReference type="InterPro" id="IPR052019">
    <property type="entry name" value="F420H2_bilvrd_red/Heme_oxyg"/>
</dbReference>
<gene>
    <name evidence="3" type="ORF">CRH09_14625</name>
</gene>
<dbReference type="Gene3D" id="2.30.110.10">
    <property type="entry name" value="Electron Transport, Fmn-binding Protein, Chain A"/>
    <property type="match status" value="1"/>
</dbReference>
<dbReference type="PANTHER" id="PTHR35176">
    <property type="entry name" value="HEME OXYGENASE HI_0854-RELATED"/>
    <property type="match status" value="1"/>
</dbReference>
<keyword evidence="1" id="KW-0560">Oxidoreductase</keyword>
<sequence>MLPTMPSDERQRFLADPRIGVLGVIDARGGRAPLLVPVWYLYEPGGEVVIETGRESIKAQFLHAAGRFSLCAQDESRPYRYVSVEGPVTSVTDPVDSAAREAMARRYLDPAEADAYLAATSAQLEEDVTFRMRPQHWRTANFAAFAADFADQATGV</sequence>
<dbReference type="GO" id="GO:0016627">
    <property type="term" value="F:oxidoreductase activity, acting on the CH-CH group of donors"/>
    <property type="evidence" value="ECO:0007669"/>
    <property type="project" value="TreeGrafter"/>
</dbReference>
<dbReference type="SUPFAM" id="SSF50475">
    <property type="entry name" value="FMN-binding split barrel"/>
    <property type="match status" value="1"/>
</dbReference>
<name>A0A291RIZ4_9NOCA</name>
<evidence type="ECO:0000256" key="1">
    <source>
        <dbReference type="ARBA" id="ARBA00023002"/>
    </source>
</evidence>
<evidence type="ECO:0000313" key="3">
    <source>
        <dbReference type="EMBL" id="ATL67248.1"/>
    </source>
</evidence>
<dbReference type="InterPro" id="IPR011576">
    <property type="entry name" value="Pyridox_Oxase_N"/>
</dbReference>
<feature type="domain" description="Pyridoxamine 5'-phosphate oxidase N-terminal" evidence="2">
    <location>
        <begin position="8"/>
        <end position="139"/>
    </location>
</feature>
<proteinExistence type="predicted"/>
<evidence type="ECO:0000313" key="4">
    <source>
        <dbReference type="Proteomes" id="UP000221961"/>
    </source>
</evidence>
<dbReference type="EMBL" id="CP023778">
    <property type="protein sequence ID" value="ATL67248.1"/>
    <property type="molecule type" value="Genomic_DNA"/>
</dbReference>
<evidence type="ECO:0000259" key="2">
    <source>
        <dbReference type="Pfam" id="PF01243"/>
    </source>
</evidence>
<dbReference type="Pfam" id="PF01243">
    <property type="entry name" value="PNPOx_N"/>
    <property type="match status" value="1"/>
</dbReference>
<dbReference type="GO" id="GO:0070967">
    <property type="term" value="F:coenzyme F420 binding"/>
    <property type="evidence" value="ECO:0007669"/>
    <property type="project" value="TreeGrafter"/>
</dbReference>
<accession>A0A291RIZ4</accession>
<organism evidence="3 4">
    <name type="scientific">Nocardia terpenica</name>
    <dbReference type="NCBI Taxonomy" id="455432"/>
    <lineage>
        <taxon>Bacteria</taxon>
        <taxon>Bacillati</taxon>
        <taxon>Actinomycetota</taxon>
        <taxon>Actinomycetes</taxon>
        <taxon>Mycobacteriales</taxon>
        <taxon>Nocardiaceae</taxon>
        <taxon>Nocardia</taxon>
    </lineage>
</organism>
<dbReference type="GO" id="GO:0005829">
    <property type="term" value="C:cytosol"/>
    <property type="evidence" value="ECO:0007669"/>
    <property type="project" value="TreeGrafter"/>
</dbReference>
<dbReference type="AlphaFoldDB" id="A0A291RIZ4"/>